<dbReference type="Pfam" id="PF05742">
    <property type="entry name" value="TANGO2"/>
    <property type="match status" value="1"/>
</dbReference>
<comment type="caution">
    <text evidence="1">The sequence shown here is derived from an EMBL/GenBank/DDBJ whole genome shotgun (WGS) entry which is preliminary data.</text>
</comment>
<keyword evidence="2" id="KW-1185">Reference proteome</keyword>
<accession>A0ABV6UMK8</accession>
<proteinExistence type="predicted"/>
<dbReference type="PANTHER" id="PTHR17985:SF8">
    <property type="entry name" value="TRANSPORT AND GOLGI ORGANIZATION PROTEIN 2 HOMOLOG"/>
    <property type="match status" value="1"/>
</dbReference>
<evidence type="ECO:0000313" key="2">
    <source>
        <dbReference type="Proteomes" id="UP001592528"/>
    </source>
</evidence>
<dbReference type="EMBL" id="JBHEZZ010000007">
    <property type="protein sequence ID" value="MFC1402678.1"/>
    <property type="molecule type" value="Genomic_DNA"/>
</dbReference>
<dbReference type="Proteomes" id="UP001592528">
    <property type="component" value="Unassembled WGS sequence"/>
</dbReference>
<gene>
    <name evidence="1" type="ORF">ACEZDJ_15425</name>
</gene>
<name>A0ABV6UMK8_9ACTN</name>
<dbReference type="RefSeq" id="WP_051725200.1">
    <property type="nucleotide sequence ID" value="NZ_JBHEZZ010000007.1"/>
</dbReference>
<organism evidence="1 2">
    <name type="scientific">Streptacidiphilus cavernicola</name>
    <dbReference type="NCBI Taxonomy" id="3342716"/>
    <lineage>
        <taxon>Bacteria</taxon>
        <taxon>Bacillati</taxon>
        <taxon>Actinomycetota</taxon>
        <taxon>Actinomycetes</taxon>
        <taxon>Kitasatosporales</taxon>
        <taxon>Streptomycetaceae</taxon>
        <taxon>Streptacidiphilus</taxon>
    </lineage>
</organism>
<dbReference type="PANTHER" id="PTHR17985">
    <property type="entry name" value="SER/THR-RICH PROTEIN T10 IN DGCR REGION"/>
    <property type="match status" value="1"/>
</dbReference>
<dbReference type="InterPro" id="IPR008551">
    <property type="entry name" value="TANGO2"/>
</dbReference>
<evidence type="ECO:0000313" key="1">
    <source>
        <dbReference type="EMBL" id="MFC1402678.1"/>
    </source>
</evidence>
<sequence length="269" mass="28003">MCTAVISIDPAAPFPILLAGVRDEFHDRKSVPPGHHWPDRPRLVGGQDLLAGGTWLAVDPGVPRAGCVLNGFGRPAPEQDRLSRGELPLRFAADGSLGELDTARYDPFHLICATLDEVRLLSWDGTTFADRPLGPGLHMVTNLGLAGLEPPLPAGPGPDAGAIRARIAHFVPLLAAAPRPAPGSGATAEAWGAWLPLVDGDGLDPDDPRALVVRQEVGGRVAGTVSTTLLALGHGTVRYDFTSTPGATEGWWNVMPGRSAPTSAGAAVD</sequence>
<protein>
    <submittedName>
        <fullName evidence="1">NRDE family protein</fullName>
    </submittedName>
</protein>
<reference evidence="1 2" key="1">
    <citation type="submission" date="2024-09" db="EMBL/GenBank/DDBJ databases">
        <authorList>
            <person name="Lee S.D."/>
        </authorList>
    </citation>
    <scope>NUCLEOTIDE SEQUENCE [LARGE SCALE GENOMIC DNA]</scope>
    <source>
        <strain evidence="1 2">N1-5</strain>
    </source>
</reference>